<dbReference type="PANTHER" id="PTHR24038:SF11">
    <property type="entry name" value="INTEGRIN BETA-LIKE PROTEIN E"/>
    <property type="match status" value="1"/>
</dbReference>
<keyword evidence="6 8" id="KW-1015">Disulfide bond</keyword>
<dbReference type="InterPro" id="IPR001881">
    <property type="entry name" value="EGF-like_Ca-bd_dom"/>
</dbReference>
<dbReference type="GO" id="GO:0005509">
    <property type="term" value="F:calcium ion binding"/>
    <property type="evidence" value="ECO:0007669"/>
    <property type="project" value="InterPro"/>
</dbReference>
<accession>A0A2T7NTM2</accession>
<name>A0A2T7NTM2_POMCA</name>
<dbReference type="Pfam" id="PF12947">
    <property type="entry name" value="EGF_3"/>
    <property type="match status" value="4"/>
</dbReference>
<feature type="domain" description="EGF-like" evidence="11">
    <location>
        <begin position="1482"/>
        <end position="1530"/>
    </location>
</feature>
<keyword evidence="2 8" id="KW-0245">EGF-like domain</keyword>
<dbReference type="PANTHER" id="PTHR24038">
    <property type="entry name" value="STABILIN"/>
    <property type="match status" value="1"/>
</dbReference>
<feature type="domain" description="FAS1" evidence="12">
    <location>
        <begin position="1129"/>
        <end position="1252"/>
    </location>
</feature>
<evidence type="ECO:0000313" key="13">
    <source>
        <dbReference type="EMBL" id="PVD24493.1"/>
    </source>
</evidence>
<evidence type="ECO:0008006" key="15">
    <source>
        <dbReference type="Google" id="ProtNLM"/>
    </source>
</evidence>
<feature type="disulfide bond" evidence="8">
    <location>
        <begin position="1367"/>
        <end position="1376"/>
    </location>
</feature>
<feature type="domain" description="FAS1" evidence="12">
    <location>
        <begin position="346"/>
        <end position="488"/>
    </location>
</feature>
<feature type="domain" description="EGF-like" evidence="11">
    <location>
        <begin position="303"/>
        <end position="342"/>
    </location>
</feature>
<dbReference type="InterPro" id="IPR056806">
    <property type="entry name" value="EGF_STAB1-2"/>
</dbReference>
<comment type="caution">
    <text evidence="8">Lacks conserved residue(s) required for the propagation of feature annotation.</text>
</comment>
<feature type="domain" description="EGF-like" evidence="11">
    <location>
        <begin position="216"/>
        <end position="257"/>
    </location>
</feature>
<feature type="domain" description="EGF-like" evidence="11">
    <location>
        <begin position="1337"/>
        <end position="1377"/>
    </location>
</feature>
<evidence type="ECO:0000256" key="7">
    <source>
        <dbReference type="ARBA" id="ARBA00023180"/>
    </source>
</evidence>
<dbReference type="InterPro" id="IPR000742">
    <property type="entry name" value="EGF"/>
</dbReference>
<dbReference type="Gene3D" id="2.10.25.10">
    <property type="entry name" value="Laminin"/>
    <property type="match status" value="10"/>
</dbReference>
<evidence type="ECO:0000256" key="8">
    <source>
        <dbReference type="PROSITE-ProRule" id="PRU00076"/>
    </source>
</evidence>
<dbReference type="OrthoDB" id="286301at2759"/>
<dbReference type="STRING" id="400727.A0A2T7NTM2"/>
<evidence type="ECO:0000256" key="5">
    <source>
        <dbReference type="ARBA" id="ARBA00023136"/>
    </source>
</evidence>
<feature type="disulfide bond" evidence="8">
    <location>
        <begin position="748"/>
        <end position="757"/>
    </location>
</feature>
<feature type="domain" description="EGF-like" evidence="11">
    <location>
        <begin position="851"/>
        <end position="893"/>
    </location>
</feature>
<evidence type="ECO:0000256" key="9">
    <source>
        <dbReference type="SAM" id="MobiDB-lite"/>
    </source>
</evidence>
<dbReference type="PROSITE" id="PS50213">
    <property type="entry name" value="FAS1"/>
    <property type="match status" value="5"/>
</dbReference>
<keyword evidence="14" id="KW-1185">Reference proteome</keyword>
<evidence type="ECO:0000256" key="6">
    <source>
        <dbReference type="ARBA" id="ARBA00023157"/>
    </source>
</evidence>
<feature type="domain" description="EGF-like" evidence="11">
    <location>
        <begin position="894"/>
        <end position="934"/>
    </location>
</feature>
<keyword evidence="4 10" id="KW-1133">Transmembrane helix</keyword>
<dbReference type="SUPFAM" id="SSF82153">
    <property type="entry name" value="FAS1 domain"/>
    <property type="match status" value="5"/>
</dbReference>
<feature type="domain" description="EGF-like" evidence="11">
    <location>
        <begin position="808"/>
        <end position="850"/>
    </location>
</feature>
<evidence type="ECO:0000259" key="12">
    <source>
        <dbReference type="PROSITE" id="PS50213"/>
    </source>
</evidence>
<dbReference type="PROSITE" id="PS00022">
    <property type="entry name" value="EGF_1"/>
    <property type="match status" value="2"/>
</dbReference>
<dbReference type="EMBL" id="PZQS01000009">
    <property type="protein sequence ID" value="PVD24493.1"/>
    <property type="molecule type" value="Genomic_DNA"/>
</dbReference>
<dbReference type="Pfam" id="PF02469">
    <property type="entry name" value="Fasciclin"/>
    <property type="match status" value="4"/>
</dbReference>
<dbReference type="SUPFAM" id="SSF57184">
    <property type="entry name" value="Growth factor receptor domain"/>
    <property type="match status" value="1"/>
</dbReference>
<evidence type="ECO:0000256" key="2">
    <source>
        <dbReference type="ARBA" id="ARBA00022536"/>
    </source>
</evidence>
<feature type="region of interest" description="Disordered" evidence="9">
    <location>
        <begin position="1738"/>
        <end position="1757"/>
    </location>
</feature>
<dbReference type="FunFam" id="2.10.25.10:FF:000040">
    <property type="entry name" value="Stabilin 2"/>
    <property type="match status" value="1"/>
</dbReference>
<evidence type="ECO:0000313" key="14">
    <source>
        <dbReference type="Proteomes" id="UP000245119"/>
    </source>
</evidence>
<evidence type="ECO:0000256" key="1">
    <source>
        <dbReference type="ARBA" id="ARBA00004167"/>
    </source>
</evidence>
<keyword evidence="3 10" id="KW-0812">Transmembrane</keyword>
<feature type="domain" description="EGF-like" evidence="11">
    <location>
        <begin position="935"/>
        <end position="976"/>
    </location>
</feature>
<feature type="transmembrane region" description="Helical" evidence="10">
    <location>
        <begin position="1673"/>
        <end position="1697"/>
    </location>
</feature>
<comment type="caution">
    <text evidence="13">The sequence shown here is derived from an EMBL/GenBank/DDBJ whole genome shotgun (WGS) entry which is preliminary data.</text>
</comment>
<proteinExistence type="predicted"/>
<comment type="subcellular location">
    <subcellularLocation>
        <location evidence="1">Membrane</location>
        <topology evidence="1">Single-pass membrane protein</topology>
    </subcellularLocation>
</comment>
<feature type="disulfide bond" evidence="8">
    <location>
        <begin position="1403"/>
        <end position="1420"/>
    </location>
</feature>
<keyword evidence="7" id="KW-0325">Glycoprotein</keyword>
<dbReference type="Gene3D" id="2.30.180.10">
    <property type="entry name" value="FAS1 domain"/>
    <property type="match status" value="4"/>
</dbReference>
<keyword evidence="5 10" id="KW-0472">Membrane</keyword>
<feature type="domain" description="FAS1" evidence="12">
    <location>
        <begin position="499"/>
        <end position="633"/>
    </location>
</feature>
<evidence type="ECO:0000256" key="3">
    <source>
        <dbReference type="ARBA" id="ARBA00022692"/>
    </source>
</evidence>
<evidence type="ECO:0000259" key="11">
    <source>
        <dbReference type="PROSITE" id="PS50026"/>
    </source>
</evidence>
<dbReference type="SMART" id="SM00179">
    <property type="entry name" value="EGF_CA"/>
    <property type="match status" value="7"/>
</dbReference>
<feature type="domain" description="EGF-like" evidence="11">
    <location>
        <begin position="175"/>
        <end position="215"/>
    </location>
</feature>
<protein>
    <recommendedName>
        <fullName evidence="15">Stabilin-2</fullName>
    </recommendedName>
</protein>
<dbReference type="SMART" id="SM00554">
    <property type="entry name" value="FAS1"/>
    <property type="match status" value="4"/>
</dbReference>
<evidence type="ECO:0000256" key="4">
    <source>
        <dbReference type="ARBA" id="ARBA00022989"/>
    </source>
</evidence>
<sequence length="1757" mass="192149">MERRVDVLLALRSCPSFCVKAMTWTARTMLTPRPRIVCLRARARSLRHSAALDFMDPTVAIVPAGSATPPAVTEVAALTELMEWRMHLLCVSRLRMYCAGQNSGMNEKNISVMSNSVQTGFAGLVCELCEDSNMYGTNCTEECACKNGTCNNGPNGDGSCIQCHPGFTGQLCNEVIAPCSNMACGNHSYCVEAESEAQCQCEPGYDKLSDDSSCQPIDRCATPKSPCGENAVCVPTGPGTYRCTCLQGYRGDGYLCLPIDPCQDNNGGCDNLTSVCMNTAPNASVCDCLAGYERYVEGKGCSLKDVCHFADCHSKANCTTVGPNAYRCTCIQGYAGDGRICYGNIMERLAELNENHPDLRGDLRYSLDLLQAIYYDALSKPGPFTIFVPINRAFRKVASDFSYQDMFRERDRTKQIIRQHILLGKLSLEALQNFDYFYTLQGNVAELQVRVRRDQFLYRVQGFQPRARVTVRDIPASNGMIHIVNELLINEPQIVGDATKSAMSLIRTEGRFNRMQSLIKSLSLESLFERDNITVFAPENGGLDGLPEGTLDYLMNDPNGQIKLKTILENHVFPGRIEVTDLVSMNRIHSFANYATLVKVSKLGQIQLNGQVNISQTNIPCKNAVYYHIDRPLIPPELAQILPSRCDLKKNLTIKGSCSPCRDAQCPLSTDIFRGEVTQGCSYWGTVQGHFMLIPGCSAMCLRSQSIPRCCKGFFGLECKPCPGGYKNPCGGRGQCIDEMFGTGFCVCDRNFRGLLCEQCMDRTKFGPNCTRTCTCMKGDCDGGPEGTGFCKPGTCLPGFRGDNCDLSRKRCSGNRVLMCHAHAECIEESPGTFRCECRRGYQGDGQICLEIDPCQRPDRGGCHPQAVCSKVGPGAHQCQCDYGWFGDGFTCQPETPCKASADCHDNATCRNLEPGRFTCVCDKGYDGNGTHCTEINGCLANNGGCDPRARCRPTGPGTVNCSCPEFYVGDGARCFTTIAGHVLSHENLTLLATLIKKQSPADVILDDVGESLTFFAPTDDALRVFLAGVPGDYFDDPSNILNFFSFHTLPEDYTIPKMLALESIGGFGKFPTMFAGYSVRVLVQNKSVSVMKTQTTLANVVVADIVTMNGYLHLIDGVLEPFLPDADQPFLRDFFEENEDLSNFAEALESHGLTSRLQEMDQYTLFVPNNTIFPGAANFTIREDYLKYYVVPRVLLTPALDEGQTVSTVLGDKHQLQFRLHGNQVTVNGVEILQANLLTVEGVVHVIAGLLYPTLNFCNRETVKTDFGLCAACFNYSALECLPGFEPSITNFVERSRCQYVVTDDLEMNHTYVGCRRLCQQTIQIVQCCEGHYGENCAECPGGPLEPCSGRGVCDAGEGGTGLCLCSTLYTGRACELCVDATMAGPFCNISKMSCAYQNGNCSQKAECMEDETGAAVGCRCHPGYVGDGYHCSSPCDTQNGGCHVNATCQLLIQGAEDQDRTVNCTCNAGFHGNGMWCVENVDECEDGAASCSPFADCQYYPPLVTSEQEGQVRCTCQSGYLGNGSLCVTTVWNALSQIESTAGFYTVLKSSLMSSNISTLLDNHQAAITVFLPAGPAESIPAGINYEDYILFEALMVNDNLVTLSNVTELLSANGHHLNFTTQGVEFFVNGVKIIERNIETINGYVNVIAHSFDKDNLLLQTTLVSTNLDLVAIIVPVGVLLMVVSIVGIIICCYRHSQTKGFLDIAKIFRRGSETSMSFARLQAQEEDEAKTNLFSQPENINFDNPLYNDPDAL</sequence>
<organism evidence="13 14">
    <name type="scientific">Pomacea canaliculata</name>
    <name type="common">Golden apple snail</name>
    <dbReference type="NCBI Taxonomy" id="400727"/>
    <lineage>
        <taxon>Eukaryota</taxon>
        <taxon>Metazoa</taxon>
        <taxon>Spiralia</taxon>
        <taxon>Lophotrochozoa</taxon>
        <taxon>Mollusca</taxon>
        <taxon>Gastropoda</taxon>
        <taxon>Caenogastropoda</taxon>
        <taxon>Architaenioglossa</taxon>
        <taxon>Ampullarioidea</taxon>
        <taxon>Ampullariidae</taxon>
        <taxon>Pomacea</taxon>
    </lineage>
</organism>
<dbReference type="SMART" id="SM00181">
    <property type="entry name" value="EGF"/>
    <property type="match status" value="15"/>
</dbReference>
<dbReference type="InterPro" id="IPR009030">
    <property type="entry name" value="Growth_fac_rcpt_cys_sf"/>
</dbReference>
<dbReference type="Pfam" id="PF24887">
    <property type="entry name" value="EGF_STAB1-2"/>
    <property type="match status" value="2"/>
</dbReference>
<dbReference type="InterPro" id="IPR024731">
    <property type="entry name" value="NELL2-like_EGF"/>
</dbReference>
<reference evidence="13 14" key="1">
    <citation type="submission" date="2018-04" db="EMBL/GenBank/DDBJ databases">
        <title>The genome of golden apple snail Pomacea canaliculata provides insight into stress tolerance and invasive adaptation.</title>
        <authorList>
            <person name="Liu C."/>
            <person name="Liu B."/>
            <person name="Ren Y."/>
            <person name="Zhang Y."/>
            <person name="Wang H."/>
            <person name="Li S."/>
            <person name="Jiang F."/>
            <person name="Yin L."/>
            <person name="Zhang G."/>
            <person name="Qian W."/>
            <person name="Fan W."/>
        </authorList>
    </citation>
    <scope>NUCLEOTIDE SEQUENCE [LARGE SCALE GENOMIC DNA]</scope>
    <source>
        <strain evidence="13">SZHN2017</strain>
        <tissue evidence="13">Muscle</tissue>
    </source>
</reference>
<dbReference type="PROSITE" id="PS01186">
    <property type="entry name" value="EGF_2"/>
    <property type="match status" value="9"/>
</dbReference>
<feature type="domain" description="EGF-like" evidence="11">
    <location>
        <begin position="1392"/>
        <end position="1434"/>
    </location>
</feature>
<dbReference type="InterPro" id="IPR000782">
    <property type="entry name" value="FAS1_domain"/>
</dbReference>
<evidence type="ECO:0000256" key="10">
    <source>
        <dbReference type="SAM" id="Phobius"/>
    </source>
</evidence>
<dbReference type="PROSITE" id="PS50026">
    <property type="entry name" value="EGF_3"/>
    <property type="match status" value="11"/>
</dbReference>
<dbReference type="GO" id="GO:0016020">
    <property type="term" value="C:membrane"/>
    <property type="evidence" value="ECO:0007669"/>
    <property type="project" value="UniProtKB-SubCell"/>
</dbReference>
<feature type="domain" description="FAS1" evidence="12">
    <location>
        <begin position="1530"/>
        <end position="1655"/>
    </location>
</feature>
<gene>
    <name evidence="13" type="ORF">C0Q70_14976</name>
</gene>
<feature type="domain" description="FAS1" evidence="12">
    <location>
        <begin position="976"/>
        <end position="1120"/>
    </location>
</feature>
<dbReference type="Proteomes" id="UP000245119">
    <property type="component" value="Linkage Group LG9"/>
</dbReference>
<dbReference type="InterPro" id="IPR036378">
    <property type="entry name" value="FAS1_dom_sf"/>
</dbReference>
<feature type="domain" description="EGF-like" evidence="11">
    <location>
        <begin position="720"/>
        <end position="758"/>
    </location>
</feature>
<dbReference type="SUPFAM" id="SSF57196">
    <property type="entry name" value="EGF/Laminin"/>
    <property type="match status" value="1"/>
</dbReference>